<dbReference type="InterPro" id="IPR004111">
    <property type="entry name" value="Repressor_TetR_C"/>
</dbReference>
<dbReference type="Gene3D" id="1.10.10.60">
    <property type="entry name" value="Homeodomain-like"/>
    <property type="match status" value="1"/>
</dbReference>
<evidence type="ECO:0000256" key="4">
    <source>
        <dbReference type="ARBA" id="ARBA00023163"/>
    </source>
</evidence>
<dbReference type="GO" id="GO:0003700">
    <property type="term" value="F:DNA-binding transcription factor activity"/>
    <property type="evidence" value="ECO:0007669"/>
    <property type="project" value="TreeGrafter"/>
</dbReference>
<dbReference type="InterPro" id="IPR009057">
    <property type="entry name" value="Homeodomain-like_sf"/>
</dbReference>
<name>A0A2V4B897_9PSEU</name>
<dbReference type="InterPro" id="IPR003012">
    <property type="entry name" value="Tet_transcr_reg_TetR"/>
</dbReference>
<keyword evidence="1" id="KW-0678">Repressor</keyword>
<dbReference type="SUPFAM" id="SSF48498">
    <property type="entry name" value="Tetracyclin repressor-like, C-terminal domain"/>
    <property type="match status" value="1"/>
</dbReference>
<keyword evidence="3" id="KW-0238">DNA-binding</keyword>
<comment type="caution">
    <text evidence="5">The sequence shown here is derived from an EMBL/GenBank/DDBJ whole genome shotgun (WGS) entry which is preliminary data.</text>
</comment>
<dbReference type="PANTHER" id="PTHR30055">
    <property type="entry name" value="HTH-TYPE TRANSCRIPTIONAL REGULATOR RUTR"/>
    <property type="match status" value="1"/>
</dbReference>
<evidence type="ECO:0000313" key="5">
    <source>
        <dbReference type="EMBL" id="PXY31376.1"/>
    </source>
</evidence>
<gene>
    <name evidence="5" type="ORF">BAY60_03020</name>
</gene>
<dbReference type="InterPro" id="IPR050109">
    <property type="entry name" value="HTH-type_TetR-like_transc_reg"/>
</dbReference>
<dbReference type="PROSITE" id="PS50977">
    <property type="entry name" value="HTH_TETR_2"/>
    <property type="match status" value="1"/>
</dbReference>
<dbReference type="PRINTS" id="PR00400">
    <property type="entry name" value="TETREPRESSOR"/>
</dbReference>
<dbReference type="EMBL" id="MASW01000001">
    <property type="protein sequence ID" value="PXY31376.1"/>
    <property type="molecule type" value="Genomic_DNA"/>
</dbReference>
<accession>A0A2V4B897</accession>
<dbReference type="Pfam" id="PF00440">
    <property type="entry name" value="TetR_N"/>
    <property type="match status" value="1"/>
</dbReference>
<dbReference type="OrthoDB" id="3819648at2"/>
<keyword evidence="6" id="KW-1185">Reference proteome</keyword>
<dbReference type="PRINTS" id="PR00455">
    <property type="entry name" value="HTHTETR"/>
</dbReference>
<dbReference type="InterPro" id="IPR036271">
    <property type="entry name" value="Tet_transcr_reg_TetR-rel_C_sf"/>
</dbReference>
<organism evidence="5 6">
    <name type="scientific">Prauserella muralis</name>
    <dbReference type="NCBI Taxonomy" id="588067"/>
    <lineage>
        <taxon>Bacteria</taxon>
        <taxon>Bacillati</taxon>
        <taxon>Actinomycetota</taxon>
        <taxon>Actinomycetes</taxon>
        <taxon>Pseudonocardiales</taxon>
        <taxon>Pseudonocardiaceae</taxon>
        <taxon>Prauserella</taxon>
    </lineage>
</organism>
<reference evidence="5 6" key="1">
    <citation type="submission" date="2016-07" db="EMBL/GenBank/DDBJ databases">
        <title>Draft genome sequence of Prauserella muralis DSM 45305, isolated from a mould-covered wall in an indoor environment.</title>
        <authorList>
            <person name="Ruckert C."/>
            <person name="Albersmeier A."/>
            <person name="Jiang C.-L."/>
            <person name="Jiang Y."/>
            <person name="Kalinowski J."/>
            <person name="Schneider O."/>
            <person name="Winkler A."/>
            <person name="Zotchev S.B."/>
        </authorList>
    </citation>
    <scope>NUCLEOTIDE SEQUENCE [LARGE SCALE GENOMIC DNA]</scope>
    <source>
        <strain evidence="5 6">DSM 45305</strain>
    </source>
</reference>
<dbReference type="RefSeq" id="WP_112279407.1">
    <property type="nucleotide sequence ID" value="NZ_MASW01000001.1"/>
</dbReference>
<keyword evidence="4" id="KW-0804">Transcription</keyword>
<evidence type="ECO:0000256" key="1">
    <source>
        <dbReference type="ARBA" id="ARBA00022491"/>
    </source>
</evidence>
<dbReference type="GO" id="GO:0046677">
    <property type="term" value="P:response to antibiotic"/>
    <property type="evidence" value="ECO:0007669"/>
    <property type="project" value="InterPro"/>
</dbReference>
<sequence length="220" mass="24051">MPTETSGKALSKAAIVDKALDLMEQSGLAAVSLRRIATELGVSAPTLYWYIANKRELLDAVAEHLLRRGAAGVATRPAEGQPWWEWLRERARTMFEAMVSVRDAPQVVAGNRPTPDALADIDTALGELVAVGFSAAEAQEAFFALGAYIGGAALEWQSEAVRELDGTDNPELRWAAQDDERYPHLAAALGGRARHDPKATFEYGLDLLIRGMRSRHEELR</sequence>
<dbReference type="Pfam" id="PF02909">
    <property type="entry name" value="TetR_C_1"/>
    <property type="match status" value="1"/>
</dbReference>
<evidence type="ECO:0000313" key="6">
    <source>
        <dbReference type="Proteomes" id="UP000249915"/>
    </source>
</evidence>
<evidence type="ECO:0000256" key="2">
    <source>
        <dbReference type="ARBA" id="ARBA00023015"/>
    </source>
</evidence>
<dbReference type="Gene3D" id="1.10.357.10">
    <property type="entry name" value="Tetracycline Repressor, domain 2"/>
    <property type="match status" value="1"/>
</dbReference>
<protein>
    <submittedName>
        <fullName evidence="5">Transcriptional regulator</fullName>
    </submittedName>
</protein>
<dbReference type="GO" id="GO:0045892">
    <property type="term" value="P:negative regulation of DNA-templated transcription"/>
    <property type="evidence" value="ECO:0007669"/>
    <property type="project" value="InterPro"/>
</dbReference>
<dbReference type="Proteomes" id="UP000249915">
    <property type="component" value="Unassembled WGS sequence"/>
</dbReference>
<dbReference type="SUPFAM" id="SSF46689">
    <property type="entry name" value="Homeodomain-like"/>
    <property type="match status" value="1"/>
</dbReference>
<dbReference type="AlphaFoldDB" id="A0A2V4B897"/>
<evidence type="ECO:0000256" key="3">
    <source>
        <dbReference type="ARBA" id="ARBA00023125"/>
    </source>
</evidence>
<dbReference type="PANTHER" id="PTHR30055:SF151">
    <property type="entry name" value="TRANSCRIPTIONAL REGULATORY PROTEIN"/>
    <property type="match status" value="1"/>
</dbReference>
<dbReference type="InterPro" id="IPR001647">
    <property type="entry name" value="HTH_TetR"/>
</dbReference>
<keyword evidence="2" id="KW-0805">Transcription regulation</keyword>
<proteinExistence type="predicted"/>
<dbReference type="GO" id="GO:0000976">
    <property type="term" value="F:transcription cis-regulatory region binding"/>
    <property type="evidence" value="ECO:0007669"/>
    <property type="project" value="TreeGrafter"/>
</dbReference>